<evidence type="ECO:0000313" key="16">
    <source>
        <dbReference type="Proteomes" id="UP001172083"/>
    </source>
</evidence>
<keyword evidence="16" id="KW-1185">Reference proteome</keyword>
<dbReference type="InterPro" id="IPR016132">
    <property type="entry name" value="Phyto_chromo_attachment"/>
</dbReference>
<dbReference type="PROSITE" id="PS50110">
    <property type="entry name" value="RESPONSE_REGULATORY"/>
    <property type="match status" value="1"/>
</dbReference>
<dbReference type="InterPro" id="IPR013515">
    <property type="entry name" value="Phytochrome_cen-reg"/>
</dbReference>
<keyword evidence="8 15" id="KW-0418">Kinase</keyword>
<keyword evidence="4 12" id="KW-0597">Phosphoprotein</keyword>
<evidence type="ECO:0000259" key="14">
    <source>
        <dbReference type="PROSITE" id="PS50110"/>
    </source>
</evidence>
<dbReference type="InterPro" id="IPR035965">
    <property type="entry name" value="PAS-like_dom_sf"/>
</dbReference>
<keyword evidence="3" id="KW-0600">Photoreceptor protein</keyword>
<dbReference type="SUPFAM" id="SSF52172">
    <property type="entry name" value="CheY-like"/>
    <property type="match status" value="1"/>
</dbReference>
<reference evidence="15" key="1">
    <citation type="submission" date="2023-06" db="EMBL/GenBank/DDBJ databases">
        <title>Genomic of Agaribacillus aureum.</title>
        <authorList>
            <person name="Wang G."/>
        </authorList>
    </citation>
    <scope>NUCLEOTIDE SEQUENCE</scope>
    <source>
        <strain evidence="15">BMA12</strain>
    </source>
</reference>
<dbReference type="EC" id="2.7.13.3" evidence="2"/>
<dbReference type="EMBL" id="JAUJEB010000001">
    <property type="protein sequence ID" value="MDN5213012.1"/>
    <property type="molecule type" value="Genomic_DNA"/>
</dbReference>
<evidence type="ECO:0000256" key="12">
    <source>
        <dbReference type="PROSITE-ProRule" id="PRU00169"/>
    </source>
</evidence>
<dbReference type="InterPro" id="IPR003018">
    <property type="entry name" value="GAF"/>
</dbReference>
<dbReference type="Proteomes" id="UP001172083">
    <property type="component" value="Unassembled WGS sequence"/>
</dbReference>
<evidence type="ECO:0000256" key="4">
    <source>
        <dbReference type="ARBA" id="ARBA00022553"/>
    </source>
</evidence>
<evidence type="ECO:0000256" key="7">
    <source>
        <dbReference type="ARBA" id="ARBA00022741"/>
    </source>
</evidence>
<dbReference type="PANTHER" id="PTHR41523">
    <property type="entry name" value="TWO-COMPONENT SYSTEM SENSOR PROTEIN"/>
    <property type="match status" value="1"/>
</dbReference>
<dbReference type="SUPFAM" id="SSF55874">
    <property type="entry name" value="ATPase domain of HSP90 chaperone/DNA topoisomerase II/histidine kinase"/>
    <property type="match status" value="1"/>
</dbReference>
<feature type="domain" description="Response regulatory" evidence="14">
    <location>
        <begin position="734"/>
        <end position="845"/>
    </location>
</feature>
<keyword evidence="6" id="KW-0808">Transferase</keyword>
<keyword evidence="7" id="KW-0547">Nucleotide-binding</keyword>
<protein>
    <recommendedName>
        <fullName evidence="2">histidine kinase</fullName>
        <ecNumber evidence="2">2.7.13.3</ecNumber>
    </recommendedName>
</protein>
<dbReference type="InterPro" id="IPR043150">
    <property type="entry name" value="Phytochrome_PHY_sf"/>
</dbReference>
<organism evidence="15 16">
    <name type="scientific">Agaribacillus aureus</name>
    <dbReference type="NCBI Taxonomy" id="3051825"/>
    <lineage>
        <taxon>Bacteria</taxon>
        <taxon>Pseudomonadati</taxon>
        <taxon>Bacteroidota</taxon>
        <taxon>Cytophagia</taxon>
        <taxon>Cytophagales</taxon>
        <taxon>Splendidivirgaceae</taxon>
        <taxon>Agaribacillus</taxon>
    </lineage>
</organism>
<dbReference type="InterPro" id="IPR036890">
    <property type="entry name" value="HATPase_C_sf"/>
</dbReference>
<dbReference type="SUPFAM" id="SSF55785">
    <property type="entry name" value="PYP-like sensor domain (PAS domain)"/>
    <property type="match status" value="1"/>
</dbReference>
<evidence type="ECO:0000256" key="1">
    <source>
        <dbReference type="ARBA" id="ARBA00000085"/>
    </source>
</evidence>
<comment type="caution">
    <text evidence="15">The sequence shown here is derived from an EMBL/GenBank/DDBJ whole genome shotgun (WGS) entry which is preliminary data.</text>
</comment>
<dbReference type="Gene3D" id="3.30.450.20">
    <property type="entry name" value="PAS domain"/>
    <property type="match status" value="1"/>
</dbReference>
<dbReference type="InterPro" id="IPR013654">
    <property type="entry name" value="PAS_2"/>
</dbReference>
<evidence type="ECO:0000256" key="8">
    <source>
        <dbReference type="ARBA" id="ARBA00022777"/>
    </source>
</evidence>
<dbReference type="Pfam" id="PF00360">
    <property type="entry name" value="PHY"/>
    <property type="match status" value="1"/>
</dbReference>
<dbReference type="SMART" id="SM00065">
    <property type="entry name" value="GAF"/>
    <property type="match status" value="1"/>
</dbReference>
<dbReference type="InterPro" id="IPR011102">
    <property type="entry name" value="Sig_transdc_His_kinase_HWE"/>
</dbReference>
<dbReference type="InterPro" id="IPR001294">
    <property type="entry name" value="Phytochrome"/>
</dbReference>
<dbReference type="Gene3D" id="3.30.450.270">
    <property type="match status" value="1"/>
</dbReference>
<dbReference type="PROSITE" id="PS50046">
    <property type="entry name" value="PHYTOCHROME_2"/>
    <property type="match status" value="1"/>
</dbReference>
<gene>
    <name evidence="15" type="ORF">QQ020_13175</name>
</gene>
<proteinExistence type="predicted"/>
<dbReference type="PANTHER" id="PTHR41523:SF7">
    <property type="entry name" value="HISTIDINE KINASE"/>
    <property type="match status" value="1"/>
</dbReference>
<keyword evidence="9" id="KW-0067">ATP-binding</keyword>
<dbReference type="InterPro" id="IPR011006">
    <property type="entry name" value="CheY-like_superfamily"/>
</dbReference>
<evidence type="ECO:0000256" key="2">
    <source>
        <dbReference type="ARBA" id="ARBA00012438"/>
    </source>
</evidence>
<dbReference type="InterPro" id="IPR001789">
    <property type="entry name" value="Sig_transdc_resp-reg_receiver"/>
</dbReference>
<evidence type="ECO:0000256" key="6">
    <source>
        <dbReference type="ARBA" id="ARBA00022679"/>
    </source>
</evidence>
<dbReference type="SMART" id="SM00448">
    <property type="entry name" value="REC"/>
    <property type="match status" value="1"/>
</dbReference>
<dbReference type="GO" id="GO:0016301">
    <property type="term" value="F:kinase activity"/>
    <property type="evidence" value="ECO:0007669"/>
    <property type="project" value="UniProtKB-KW"/>
</dbReference>
<keyword evidence="11" id="KW-0675">Receptor</keyword>
<dbReference type="SUPFAM" id="SSF55781">
    <property type="entry name" value="GAF domain-like"/>
    <property type="match status" value="2"/>
</dbReference>
<dbReference type="RefSeq" id="WP_346758328.1">
    <property type="nucleotide sequence ID" value="NZ_JAUJEB010000001.1"/>
</dbReference>
<dbReference type="Gene3D" id="3.30.450.40">
    <property type="match status" value="1"/>
</dbReference>
<keyword evidence="5" id="KW-0716">Sensory transduction</keyword>
<evidence type="ECO:0000256" key="10">
    <source>
        <dbReference type="ARBA" id="ARBA00022991"/>
    </source>
</evidence>
<evidence type="ECO:0000256" key="9">
    <source>
        <dbReference type="ARBA" id="ARBA00022840"/>
    </source>
</evidence>
<dbReference type="Pfam" id="PF08446">
    <property type="entry name" value="PAS_2"/>
    <property type="match status" value="1"/>
</dbReference>
<evidence type="ECO:0000256" key="11">
    <source>
        <dbReference type="ARBA" id="ARBA00023170"/>
    </source>
</evidence>
<dbReference type="Pfam" id="PF01590">
    <property type="entry name" value="GAF"/>
    <property type="match status" value="1"/>
</dbReference>
<dbReference type="Gene3D" id="3.30.565.10">
    <property type="entry name" value="Histidine kinase-like ATPase, C-terminal domain"/>
    <property type="match status" value="1"/>
</dbReference>
<dbReference type="Pfam" id="PF07536">
    <property type="entry name" value="HWE_HK"/>
    <property type="match status" value="1"/>
</dbReference>
<evidence type="ECO:0000256" key="3">
    <source>
        <dbReference type="ARBA" id="ARBA00022543"/>
    </source>
</evidence>
<evidence type="ECO:0000313" key="15">
    <source>
        <dbReference type="EMBL" id="MDN5213012.1"/>
    </source>
</evidence>
<dbReference type="SMART" id="SM00911">
    <property type="entry name" value="HWE_HK"/>
    <property type="match status" value="1"/>
</dbReference>
<comment type="catalytic activity">
    <reaction evidence="1">
        <text>ATP + protein L-histidine = ADP + protein N-phospho-L-histidine.</text>
        <dbReference type="EC" id="2.7.13.3"/>
    </reaction>
</comment>
<feature type="modified residue" description="4-aspartylphosphate" evidence="12">
    <location>
        <position position="784"/>
    </location>
</feature>
<keyword evidence="10" id="KW-0157">Chromophore</keyword>
<evidence type="ECO:0000256" key="5">
    <source>
        <dbReference type="ARBA" id="ARBA00022606"/>
    </source>
</evidence>
<accession>A0ABT8L5I7</accession>
<evidence type="ECO:0000259" key="13">
    <source>
        <dbReference type="PROSITE" id="PS50046"/>
    </source>
</evidence>
<dbReference type="Gene3D" id="3.40.50.2300">
    <property type="match status" value="1"/>
</dbReference>
<sequence length="847" mass="95999">MISEKEIYNSKELEAKALQKCNSEPIQIPGLIQGYGGLLVFDFDSLAITYTSENIEEFLELPNELYKLTVRDIFSSEDYHTISNVASHQSAFTQREYVKTLKSKQGTLELSLYRTENNVALELIPKQKSTSNININSHVKWVLDQVKALDTVDEILQLTVQSLQAITQFDRVMAYKFHPDDSGEVVAEANNNKMDSYLGLRFPAYDIPPIARELYMKLSIRYIYNSHKESKKIIKSDHVKAPLDQSLGILRGTSPVHLQYLRNMGVKASASLPIIIRGRLWGLFAHHHQEEKIISSDISYSMELIGQVLSMVLEQKIKYQVEQRITSLQLEGDDFITINQNKLYPDVFWKNYASKLKELIKCDGVVYQIDDEIMSFGHCPEKSAIKKLGKQLRINNEKPIYQTTELTKFGLGALGNARGVLALQINEENPKIAIYFFRNKVLQHIRWAGDPQKNVIVEKTGVRLHPRSSFNHFKELVKDQSEIWDSEDMILADIAQQKFKNVLLNKKANSDRLKVIVQELNHRIRNILGLVRAISKHSVKEGKSIDGYVDTLEKRILALAQANNLLTSHINASVVIKTLIIQVIKPLHNYPGNIKLGGDDVSISPQIATTVVLIFHELTTNAVKYGSLSVEKGILQISWKVDPNGLTIDWKELDGPPVQAPTKTGFGLNIIESAISYEFGGTSKVNFEPDGLHAQITIPMDFIGEKENNLFALEQVKEASMNVDHHKDDRSETNILILEDDFINAQEMKRMVHMFSVDTVATFPNQQKALQAMESTQFHLALLDVNLKNETCIKVALECVKRRIPFIYITGYGSSFLKEGGFPLASVMEKPIKIEKLKQIMYQSILS</sequence>
<name>A0ABT8L5I7_9BACT</name>
<feature type="domain" description="Phytochrome chromophore attachment site" evidence="13">
    <location>
        <begin position="151"/>
        <end position="307"/>
    </location>
</feature>
<dbReference type="PRINTS" id="PR01033">
    <property type="entry name" value="PHYTOCHROME"/>
</dbReference>
<dbReference type="InterPro" id="IPR029016">
    <property type="entry name" value="GAF-like_dom_sf"/>
</dbReference>